<dbReference type="OrthoDB" id="4424523at2759"/>
<gene>
    <name evidence="1" type="ORF">B0A48_12315</name>
</gene>
<organism evidence="1 2">
    <name type="scientific">Cryoendolithus antarcticus</name>
    <dbReference type="NCBI Taxonomy" id="1507870"/>
    <lineage>
        <taxon>Eukaryota</taxon>
        <taxon>Fungi</taxon>
        <taxon>Dikarya</taxon>
        <taxon>Ascomycota</taxon>
        <taxon>Pezizomycotina</taxon>
        <taxon>Dothideomycetes</taxon>
        <taxon>Dothideomycetidae</taxon>
        <taxon>Cladosporiales</taxon>
        <taxon>Cladosporiaceae</taxon>
        <taxon>Cryoendolithus</taxon>
    </lineage>
</organism>
<dbReference type="AlphaFoldDB" id="A0A1V8SSG6"/>
<accession>A0A1V8SSG6</accession>
<reference evidence="2" key="1">
    <citation type="submission" date="2017-03" db="EMBL/GenBank/DDBJ databases">
        <title>Genomes of endolithic fungi from Antarctica.</title>
        <authorList>
            <person name="Coleine C."/>
            <person name="Masonjones S."/>
            <person name="Stajich J.E."/>
        </authorList>
    </citation>
    <scope>NUCLEOTIDE SEQUENCE [LARGE SCALE GENOMIC DNA]</scope>
    <source>
        <strain evidence="2">CCFEE 5527</strain>
    </source>
</reference>
<comment type="caution">
    <text evidence="1">The sequence shown here is derived from an EMBL/GenBank/DDBJ whole genome shotgun (WGS) entry which is preliminary data.</text>
</comment>
<proteinExistence type="predicted"/>
<name>A0A1V8SSG6_9PEZI</name>
<dbReference type="EMBL" id="NAJO01000029">
    <property type="protein sequence ID" value="OQO01842.1"/>
    <property type="molecule type" value="Genomic_DNA"/>
</dbReference>
<dbReference type="STRING" id="1507870.A0A1V8SSG6"/>
<protein>
    <submittedName>
        <fullName evidence="1">Uncharacterized protein</fullName>
    </submittedName>
</protein>
<sequence>MVPQRSARVNLTLRSPYRNIHDGLVEDKHDKWGWVIYRCSYADDLAWERFKQSITQQTRRQILKSDAPEALDSLEWTFVSDRPMLENIPMNQLRSHFNSWAATAVQTEQPRATDHILQLSGPRYNYFIQVDEQALQSVVSPTEQDPLRSGLVKFVDARWRPLAEAFPGQIEEPRPEDVLEPVDGCTEENVGWMLISPGMIGAGFYEASYSFSFMGAWYVHYVRPPEHVWD</sequence>
<evidence type="ECO:0000313" key="2">
    <source>
        <dbReference type="Proteomes" id="UP000192596"/>
    </source>
</evidence>
<dbReference type="InParanoid" id="A0A1V8SSG6"/>
<dbReference type="Proteomes" id="UP000192596">
    <property type="component" value="Unassembled WGS sequence"/>
</dbReference>
<keyword evidence="2" id="KW-1185">Reference proteome</keyword>
<evidence type="ECO:0000313" key="1">
    <source>
        <dbReference type="EMBL" id="OQO01842.1"/>
    </source>
</evidence>